<feature type="compositionally biased region" description="Basic and acidic residues" evidence="1">
    <location>
        <begin position="263"/>
        <end position="273"/>
    </location>
</feature>
<feature type="region of interest" description="Disordered" evidence="1">
    <location>
        <begin position="1"/>
        <end position="152"/>
    </location>
</feature>
<dbReference type="EMBL" id="ML996086">
    <property type="protein sequence ID" value="KAF2152536.1"/>
    <property type="molecule type" value="Genomic_DNA"/>
</dbReference>
<gene>
    <name evidence="2" type="ORF">K461DRAFT_148583</name>
</gene>
<dbReference type="Proteomes" id="UP000799439">
    <property type="component" value="Unassembled WGS sequence"/>
</dbReference>
<feature type="compositionally biased region" description="Low complexity" evidence="1">
    <location>
        <begin position="636"/>
        <end position="649"/>
    </location>
</feature>
<feature type="compositionally biased region" description="Polar residues" evidence="1">
    <location>
        <begin position="830"/>
        <end position="839"/>
    </location>
</feature>
<feature type="region of interest" description="Disordered" evidence="1">
    <location>
        <begin position="243"/>
        <end position="273"/>
    </location>
</feature>
<evidence type="ECO:0000256" key="1">
    <source>
        <dbReference type="SAM" id="MobiDB-lite"/>
    </source>
</evidence>
<feature type="compositionally biased region" description="Acidic residues" evidence="1">
    <location>
        <begin position="704"/>
        <end position="715"/>
    </location>
</feature>
<feature type="compositionally biased region" description="Basic and acidic residues" evidence="1">
    <location>
        <begin position="135"/>
        <end position="152"/>
    </location>
</feature>
<feature type="compositionally biased region" description="Low complexity" evidence="1">
    <location>
        <begin position="765"/>
        <end position="775"/>
    </location>
</feature>
<dbReference type="AlphaFoldDB" id="A0A9P4IZP4"/>
<feature type="compositionally biased region" description="Basic and acidic residues" evidence="1">
    <location>
        <begin position="349"/>
        <end position="358"/>
    </location>
</feature>
<evidence type="ECO:0000313" key="2">
    <source>
        <dbReference type="EMBL" id="KAF2152536.1"/>
    </source>
</evidence>
<accession>A0A9P4IZP4</accession>
<feature type="compositionally biased region" description="Basic and acidic residues" evidence="1">
    <location>
        <begin position="303"/>
        <end position="320"/>
    </location>
</feature>
<proteinExistence type="predicted"/>
<feature type="compositionally biased region" description="Polar residues" evidence="1">
    <location>
        <begin position="375"/>
        <end position="391"/>
    </location>
</feature>
<keyword evidence="3" id="KW-1185">Reference proteome</keyword>
<feature type="compositionally biased region" description="Polar residues" evidence="1">
    <location>
        <begin position="665"/>
        <end position="674"/>
    </location>
</feature>
<feature type="compositionally biased region" description="Polar residues" evidence="1">
    <location>
        <begin position="36"/>
        <end position="47"/>
    </location>
</feature>
<feature type="compositionally biased region" description="Basic and acidic residues" evidence="1">
    <location>
        <begin position="48"/>
        <end position="65"/>
    </location>
</feature>
<dbReference type="OrthoDB" id="4152802at2759"/>
<feature type="compositionally biased region" description="Basic and acidic residues" evidence="1">
    <location>
        <begin position="98"/>
        <end position="111"/>
    </location>
</feature>
<evidence type="ECO:0000313" key="3">
    <source>
        <dbReference type="Proteomes" id="UP000799439"/>
    </source>
</evidence>
<name>A0A9P4IZP4_9PEZI</name>
<comment type="caution">
    <text evidence="2">The sequence shown here is derived from an EMBL/GenBank/DDBJ whole genome shotgun (WGS) entry which is preliminary data.</text>
</comment>
<feature type="compositionally biased region" description="Low complexity" evidence="1">
    <location>
        <begin position="573"/>
        <end position="582"/>
    </location>
</feature>
<protein>
    <submittedName>
        <fullName evidence="2">Uncharacterized protein</fullName>
    </submittedName>
</protein>
<feature type="compositionally biased region" description="Low complexity" evidence="1">
    <location>
        <begin position="243"/>
        <end position="253"/>
    </location>
</feature>
<reference evidence="2" key="1">
    <citation type="journal article" date="2020" name="Stud. Mycol.">
        <title>101 Dothideomycetes genomes: a test case for predicting lifestyles and emergence of pathogens.</title>
        <authorList>
            <person name="Haridas S."/>
            <person name="Albert R."/>
            <person name="Binder M."/>
            <person name="Bloem J."/>
            <person name="Labutti K."/>
            <person name="Salamov A."/>
            <person name="Andreopoulos B."/>
            <person name="Baker S."/>
            <person name="Barry K."/>
            <person name="Bills G."/>
            <person name="Bluhm B."/>
            <person name="Cannon C."/>
            <person name="Castanera R."/>
            <person name="Culley D."/>
            <person name="Daum C."/>
            <person name="Ezra D."/>
            <person name="Gonzalez J."/>
            <person name="Henrissat B."/>
            <person name="Kuo A."/>
            <person name="Liang C."/>
            <person name="Lipzen A."/>
            <person name="Lutzoni F."/>
            <person name="Magnuson J."/>
            <person name="Mondo S."/>
            <person name="Nolan M."/>
            <person name="Ohm R."/>
            <person name="Pangilinan J."/>
            <person name="Park H.-J."/>
            <person name="Ramirez L."/>
            <person name="Alfaro M."/>
            <person name="Sun H."/>
            <person name="Tritt A."/>
            <person name="Yoshinaga Y."/>
            <person name="Zwiers L.-H."/>
            <person name="Turgeon B."/>
            <person name="Goodwin S."/>
            <person name="Spatafora J."/>
            <person name="Crous P."/>
            <person name="Grigoriev I."/>
        </authorList>
    </citation>
    <scope>NUCLEOTIDE SEQUENCE</scope>
    <source>
        <strain evidence="2">CBS 260.36</strain>
    </source>
</reference>
<feature type="compositionally biased region" description="Basic and acidic residues" evidence="1">
    <location>
        <begin position="406"/>
        <end position="421"/>
    </location>
</feature>
<feature type="region of interest" description="Disordered" evidence="1">
    <location>
        <begin position="303"/>
        <end position="741"/>
    </location>
</feature>
<organism evidence="2 3">
    <name type="scientific">Myriangium duriaei CBS 260.36</name>
    <dbReference type="NCBI Taxonomy" id="1168546"/>
    <lineage>
        <taxon>Eukaryota</taxon>
        <taxon>Fungi</taxon>
        <taxon>Dikarya</taxon>
        <taxon>Ascomycota</taxon>
        <taxon>Pezizomycotina</taxon>
        <taxon>Dothideomycetes</taxon>
        <taxon>Dothideomycetidae</taxon>
        <taxon>Myriangiales</taxon>
        <taxon>Myriangiaceae</taxon>
        <taxon>Myriangium</taxon>
    </lineage>
</organism>
<sequence>MVWPFSRGRGKRLSGLAQASSQDIDDLSEKGFDPNNPRNATPRSAQRNPDESSLRKRRRSPDYASEKQPIPQSDGTPERRRHRSRGSVENITALPGARRLETSPHLRRSDTYRTAIPYTSSPAPASRIAAMAGQEKPKPHPDTQKRRLSKRQEYHTRAIREEEIRAMSAPVPIPKRNSANGDLLVRENKKARRNFSTRTGDDKRASTVSLPFQESIHSSMSGGSESRGWEILKLDLFSPRPSVRLSSSLSQLSGGPGLYRSGSKKEKLPTLREDVKRRDRRKMAELADDLDASDLRVLMERDTRRRDKKKVADKEKLEAKLRRRASRSRAKEREPPVPPLAIHPAFRKKPFDKQDADIKAPPTPTSDNELRDKTSPISTRPAQPAETSNADSPFRDPSLSPSPHNDSMKDPFKLGPQREDTPQSVEPTPMMETPFEDPILATAEEIRYSHGRLSQIVPSPPSSPTRPAHPRNMSPLRREYTPDLAPQGVSSPLRHSESSATKKAGTWASIFKRGSITRSDVSSAPRAGTSFSNTSRDSMSRHPLPAHLVATAPRRISGTPTRTQSIFREDLPESPSSLPDSRVNSPDIIAAANVAAARRSKRANPVMADGQGPDSTPESSARGRSKSPVYTDGHDSAAAMSASLASIDSEGSWLTGRPSKRKSTQSHIRNSVGSASRRRASDNPSFEELGIPDDELVRRLTPSPEDEAKENEEEGVTPIMEKIEDEDLPLRRNTSRRKPNLVLRDDFAVSREGFVAEVSNKESPSEGSSGPSTLESESEFDQFREGLEQHGVVYGRGHARQLSSGSAKLLEIPSRNRSGRTTPDVRKSLQHTPEPSNGRFSAIGLQSPPLSPTQTHD</sequence>
<feature type="region of interest" description="Disordered" evidence="1">
    <location>
        <begin position="755"/>
        <end position="857"/>
    </location>
</feature>